<dbReference type="Pfam" id="PF13966">
    <property type="entry name" value="zf-RVT"/>
    <property type="match status" value="1"/>
</dbReference>
<evidence type="ECO:0000313" key="2">
    <source>
        <dbReference type="EMBL" id="MBA0626276.1"/>
    </source>
</evidence>
<evidence type="ECO:0000313" key="3">
    <source>
        <dbReference type="Proteomes" id="UP000593561"/>
    </source>
</evidence>
<name>A0A7J8SKX9_GOSDV</name>
<comment type="caution">
    <text evidence="2">The sequence shown here is derived from an EMBL/GenBank/DDBJ whole genome shotgun (WGS) entry which is preliminary data.</text>
</comment>
<evidence type="ECO:0000259" key="1">
    <source>
        <dbReference type="Pfam" id="PF13966"/>
    </source>
</evidence>
<proteinExistence type="predicted"/>
<feature type="domain" description="Reverse transcriptase zinc-binding" evidence="1">
    <location>
        <begin position="158"/>
        <end position="237"/>
    </location>
</feature>
<reference evidence="2 3" key="1">
    <citation type="journal article" date="2019" name="Genome Biol. Evol.">
        <title>Insights into the evolution of the New World diploid cottons (Gossypium, subgenus Houzingenia) based on genome sequencing.</title>
        <authorList>
            <person name="Grover C.E."/>
            <person name="Arick M.A. 2nd"/>
            <person name="Thrash A."/>
            <person name="Conover J.L."/>
            <person name="Sanders W.S."/>
            <person name="Peterson D.G."/>
            <person name="Frelichowski J.E."/>
            <person name="Scheffler J.A."/>
            <person name="Scheffler B.E."/>
            <person name="Wendel J.F."/>
        </authorList>
    </citation>
    <scope>NUCLEOTIDE SEQUENCE [LARGE SCALE GENOMIC DNA]</scope>
    <source>
        <strain evidence="2">27</strain>
        <tissue evidence="2">Leaf</tissue>
    </source>
</reference>
<dbReference type="EMBL" id="JABFAC010000010">
    <property type="protein sequence ID" value="MBA0626276.1"/>
    <property type="molecule type" value="Genomic_DNA"/>
</dbReference>
<dbReference type="AlphaFoldDB" id="A0A7J8SKX9"/>
<organism evidence="2 3">
    <name type="scientific">Gossypium davidsonii</name>
    <name type="common">Davidson's cotton</name>
    <name type="synonym">Gossypium klotzschianum subsp. davidsonii</name>
    <dbReference type="NCBI Taxonomy" id="34287"/>
    <lineage>
        <taxon>Eukaryota</taxon>
        <taxon>Viridiplantae</taxon>
        <taxon>Streptophyta</taxon>
        <taxon>Embryophyta</taxon>
        <taxon>Tracheophyta</taxon>
        <taxon>Spermatophyta</taxon>
        <taxon>Magnoliopsida</taxon>
        <taxon>eudicotyledons</taxon>
        <taxon>Gunneridae</taxon>
        <taxon>Pentapetalae</taxon>
        <taxon>rosids</taxon>
        <taxon>malvids</taxon>
        <taxon>Malvales</taxon>
        <taxon>Malvaceae</taxon>
        <taxon>Malvoideae</taxon>
        <taxon>Gossypium</taxon>
    </lineage>
</organism>
<sequence>MWVNNRDDNNMVTERLDRFLISASFIDNLHFLATNVVRQANFDHDAILMDTMGQKPREEFKDPRLFFKFDVCWVKEKEDIIKKAWSINDTNITGKLEKVHEELSPWQHGRYRRIKNRICKLIVRIDKLIDGLYEEFDANMLKTIRLTMVWFHNPHGFYTSKSAYSWLLLKHVGFGPHRFFWMTIWKLKTLLKIRVFAWRVGHELLLTNTKISSIRQDFSRDCPKCGASVETLVHALKDRQPARTILTLGGLDGRLLNRDYPYCIDWIEDVMCFLEKKVVADFITTLSDSWNNRNNYVFRGKEEEARVIWDRAKTLCQDFRIHNLINKLVLPITPTLKKWEKPLCRTVKINFDVTVFNNKTCFGVIVCDSNGFVLGGVATSKRRI</sequence>
<dbReference type="Proteomes" id="UP000593561">
    <property type="component" value="Unassembled WGS sequence"/>
</dbReference>
<accession>A0A7J8SKX9</accession>
<gene>
    <name evidence="2" type="ORF">Godav_003973</name>
</gene>
<keyword evidence="3" id="KW-1185">Reference proteome</keyword>
<dbReference type="InterPro" id="IPR026960">
    <property type="entry name" value="RVT-Znf"/>
</dbReference>
<protein>
    <recommendedName>
        <fullName evidence="1">Reverse transcriptase zinc-binding domain-containing protein</fullName>
    </recommendedName>
</protein>